<keyword evidence="3" id="KW-0378">Hydrolase</keyword>
<keyword evidence="1" id="KW-0732">Signal</keyword>
<dbReference type="KEGG" id="ntd:EGO55_08615"/>
<name>U2YKT6_9SPHN</name>
<dbReference type="GO" id="GO:0016787">
    <property type="term" value="F:hydrolase activity"/>
    <property type="evidence" value="ECO:0007669"/>
    <property type="project" value="UniProtKB-KW"/>
</dbReference>
<dbReference type="eggNOG" id="COG3773">
    <property type="taxonomic scope" value="Bacteria"/>
</dbReference>
<dbReference type="RefSeq" id="WP_021689829.1">
    <property type="nucleotide sequence ID" value="NZ_BASZ01000004.1"/>
</dbReference>
<evidence type="ECO:0000313" key="3">
    <source>
        <dbReference type="EMBL" id="GAD48922.1"/>
    </source>
</evidence>
<accession>U2YKT6</accession>
<dbReference type="EMBL" id="BASZ01000004">
    <property type="protein sequence ID" value="GAD48922.1"/>
    <property type="molecule type" value="Genomic_DNA"/>
</dbReference>
<dbReference type="InterPro" id="IPR011105">
    <property type="entry name" value="Cell_wall_hydrolase_SleB"/>
</dbReference>
<dbReference type="AlphaFoldDB" id="U2YKT6"/>
<evidence type="ECO:0000313" key="4">
    <source>
        <dbReference type="Proteomes" id="UP000016568"/>
    </source>
</evidence>
<comment type="caution">
    <text evidence="3">The sequence shown here is derived from an EMBL/GenBank/DDBJ whole genome shotgun (WGS) entry which is preliminary data.</text>
</comment>
<dbReference type="InterPro" id="IPR042047">
    <property type="entry name" value="SleB_dom1"/>
</dbReference>
<evidence type="ECO:0000259" key="2">
    <source>
        <dbReference type="Pfam" id="PF07486"/>
    </source>
</evidence>
<feature type="signal peptide" evidence="1">
    <location>
        <begin position="1"/>
        <end position="31"/>
    </location>
</feature>
<dbReference type="Gene3D" id="1.10.10.2520">
    <property type="entry name" value="Cell wall hydrolase SleB, domain 1"/>
    <property type="match status" value="1"/>
</dbReference>
<evidence type="ECO:0000256" key="1">
    <source>
        <dbReference type="SAM" id="SignalP"/>
    </source>
</evidence>
<dbReference type="OrthoDB" id="9785345at2"/>
<dbReference type="Pfam" id="PF07486">
    <property type="entry name" value="Hydrolase_2"/>
    <property type="match status" value="1"/>
</dbReference>
<keyword evidence="4" id="KW-1185">Reference proteome</keyword>
<feature type="domain" description="Cell wall hydrolase SleB" evidence="2">
    <location>
        <begin position="120"/>
        <end position="222"/>
    </location>
</feature>
<reference evidence="3 4" key="1">
    <citation type="submission" date="2013-09" db="EMBL/GenBank/DDBJ databases">
        <title>Whole genome shotgun sequence of Novosphingobium tardaugens NBRC 16725.</title>
        <authorList>
            <person name="Isaki S."/>
            <person name="Hosoyama A."/>
            <person name="Tsuchikane K."/>
            <person name="Katsumata H."/>
            <person name="Ando Y."/>
            <person name="Yamazaki S."/>
            <person name="Fujita N."/>
        </authorList>
    </citation>
    <scope>NUCLEOTIDE SEQUENCE [LARGE SCALE GENOMIC DNA]</scope>
    <source>
        <strain evidence="3 4">NBRC 16725</strain>
    </source>
</reference>
<dbReference type="Proteomes" id="UP000016568">
    <property type="component" value="Unassembled WGS sequence"/>
</dbReference>
<gene>
    <name evidence="3" type="ORF">NT2_04_03350</name>
</gene>
<sequence>MSRQTRVAGTFAVAALLITALFAAESSGAAAQDYTPGLLSEILPLTSSTATEATSEATQVVFTAKEVVQQLPAETSETPTTDDDGSHASLRELVAATDVDDTLSQNMRCLAAGIYFESKGEPLEGQLAVGHVIVNRATSGRFPSSYCGVLFQPSQFSFIRGGQMPAIRTGSAAWRTAKAIAQIAHEGSWKSPAQGALFFHARYVSPRWRLQRVAQVHNHVFYR</sequence>
<feature type="chain" id="PRO_5030177732" evidence="1">
    <location>
        <begin position="32"/>
        <end position="223"/>
    </location>
</feature>
<protein>
    <submittedName>
        <fullName evidence="3">Putative hydrolase</fullName>
    </submittedName>
</protein>
<proteinExistence type="predicted"/>
<organism evidence="3 4">
    <name type="scientific">Caenibius tardaugens NBRC 16725</name>
    <dbReference type="NCBI Taxonomy" id="1219035"/>
    <lineage>
        <taxon>Bacteria</taxon>
        <taxon>Pseudomonadati</taxon>
        <taxon>Pseudomonadota</taxon>
        <taxon>Alphaproteobacteria</taxon>
        <taxon>Sphingomonadales</taxon>
        <taxon>Erythrobacteraceae</taxon>
        <taxon>Caenibius</taxon>
    </lineage>
</organism>